<evidence type="ECO:0000256" key="1">
    <source>
        <dbReference type="ARBA" id="ARBA00001946"/>
    </source>
</evidence>
<dbReference type="InterPro" id="IPR050469">
    <property type="entry name" value="Diguanylate_Cyclase"/>
</dbReference>
<organism evidence="7 8">
    <name type="scientific">Panacagrimonas perspica</name>
    <dbReference type="NCBI Taxonomy" id="381431"/>
    <lineage>
        <taxon>Bacteria</taxon>
        <taxon>Pseudomonadati</taxon>
        <taxon>Pseudomonadota</taxon>
        <taxon>Gammaproteobacteria</taxon>
        <taxon>Nevskiales</taxon>
        <taxon>Nevskiaceae</taxon>
        <taxon>Panacagrimonas</taxon>
    </lineage>
</organism>
<dbReference type="InterPro" id="IPR029787">
    <property type="entry name" value="Nucleotide_cyclase"/>
</dbReference>
<dbReference type="FunFam" id="3.30.70.270:FF:000001">
    <property type="entry name" value="Diguanylate cyclase domain protein"/>
    <property type="match status" value="1"/>
</dbReference>
<dbReference type="PROSITE" id="PS50887">
    <property type="entry name" value="GGDEF"/>
    <property type="match status" value="1"/>
</dbReference>
<dbReference type="InterPro" id="IPR001789">
    <property type="entry name" value="Sig_transdc_resp-reg_receiver"/>
</dbReference>
<dbReference type="SMART" id="SM00267">
    <property type="entry name" value="GGDEF"/>
    <property type="match status" value="1"/>
</dbReference>
<dbReference type="InterPro" id="IPR043128">
    <property type="entry name" value="Rev_trsase/Diguanyl_cyclase"/>
</dbReference>
<evidence type="ECO:0000259" key="5">
    <source>
        <dbReference type="PROSITE" id="PS50110"/>
    </source>
</evidence>
<protein>
    <recommendedName>
        <fullName evidence="2">diguanylate cyclase</fullName>
        <ecNumber evidence="2">2.7.7.65</ecNumber>
    </recommendedName>
</protein>
<feature type="domain" description="GGDEF" evidence="6">
    <location>
        <begin position="172"/>
        <end position="303"/>
    </location>
</feature>
<evidence type="ECO:0000256" key="3">
    <source>
        <dbReference type="ARBA" id="ARBA00034247"/>
    </source>
</evidence>
<dbReference type="GO" id="GO:1902201">
    <property type="term" value="P:negative regulation of bacterial-type flagellum-dependent cell motility"/>
    <property type="evidence" value="ECO:0007669"/>
    <property type="project" value="TreeGrafter"/>
</dbReference>
<name>A0A4R7PCF4_9GAMM</name>
<keyword evidence="8" id="KW-1185">Reference proteome</keyword>
<dbReference type="NCBIfam" id="TIGR00254">
    <property type="entry name" value="GGDEF"/>
    <property type="match status" value="1"/>
</dbReference>
<dbReference type="PROSITE" id="PS50110">
    <property type="entry name" value="RESPONSE_REGULATORY"/>
    <property type="match status" value="1"/>
</dbReference>
<keyword evidence="4" id="KW-0597">Phosphoprotein</keyword>
<dbReference type="SUPFAM" id="SSF55073">
    <property type="entry name" value="Nucleotide cyclase"/>
    <property type="match status" value="1"/>
</dbReference>
<gene>
    <name evidence="7" type="ORF">DFR24_1144</name>
</gene>
<feature type="modified residue" description="4-aspartylphosphate" evidence="4">
    <location>
        <position position="62"/>
    </location>
</feature>
<dbReference type="InterPro" id="IPR000160">
    <property type="entry name" value="GGDEF_dom"/>
</dbReference>
<dbReference type="SUPFAM" id="SSF52172">
    <property type="entry name" value="CheY-like"/>
    <property type="match status" value="1"/>
</dbReference>
<evidence type="ECO:0000256" key="4">
    <source>
        <dbReference type="PROSITE-ProRule" id="PRU00169"/>
    </source>
</evidence>
<comment type="catalytic activity">
    <reaction evidence="3">
        <text>2 GTP = 3',3'-c-di-GMP + 2 diphosphate</text>
        <dbReference type="Rhea" id="RHEA:24898"/>
        <dbReference type="ChEBI" id="CHEBI:33019"/>
        <dbReference type="ChEBI" id="CHEBI:37565"/>
        <dbReference type="ChEBI" id="CHEBI:58805"/>
        <dbReference type="EC" id="2.7.7.65"/>
    </reaction>
</comment>
<comment type="caution">
    <text evidence="7">The sequence shown here is derived from an EMBL/GenBank/DDBJ whole genome shotgun (WGS) entry which is preliminary data.</text>
</comment>
<dbReference type="AlphaFoldDB" id="A0A4R7PCF4"/>
<dbReference type="PANTHER" id="PTHR45138">
    <property type="entry name" value="REGULATORY COMPONENTS OF SENSORY TRANSDUCTION SYSTEM"/>
    <property type="match status" value="1"/>
</dbReference>
<dbReference type="SMART" id="SM00448">
    <property type="entry name" value="REC"/>
    <property type="match status" value="1"/>
</dbReference>
<dbReference type="GO" id="GO:0052621">
    <property type="term" value="F:diguanylate cyclase activity"/>
    <property type="evidence" value="ECO:0007669"/>
    <property type="project" value="UniProtKB-EC"/>
</dbReference>
<reference evidence="7 8" key="1">
    <citation type="submission" date="2019-03" db="EMBL/GenBank/DDBJ databases">
        <title>Genomic Encyclopedia of Type Strains, Phase IV (KMG-IV): sequencing the most valuable type-strain genomes for metagenomic binning, comparative biology and taxonomic classification.</title>
        <authorList>
            <person name="Goeker M."/>
        </authorList>
    </citation>
    <scope>NUCLEOTIDE SEQUENCE [LARGE SCALE GENOMIC DNA]</scope>
    <source>
        <strain evidence="7 8">DSM 26377</strain>
    </source>
</reference>
<dbReference type="Pfam" id="PF00990">
    <property type="entry name" value="GGDEF"/>
    <property type="match status" value="1"/>
</dbReference>
<dbReference type="InterPro" id="IPR011006">
    <property type="entry name" value="CheY-like_superfamily"/>
</dbReference>
<comment type="cofactor">
    <cofactor evidence="1">
        <name>Mg(2+)</name>
        <dbReference type="ChEBI" id="CHEBI:18420"/>
    </cofactor>
</comment>
<evidence type="ECO:0000256" key="2">
    <source>
        <dbReference type="ARBA" id="ARBA00012528"/>
    </source>
</evidence>
<dbReference type="GO" id="GO:0000160">
    <property type="term" value="P:phosphorelay signal transduction system"/>
    <property type="evidence" value="ECO:0007669"/>
    <property type="project" value="InterPro"/>
</dbReference>
<accession>A0A4R7PCF4</accession>
<sequence length="308" mass="33573">MDNPTNPLAARARILVIDDVPMNIEMLVSILGDVYDVISATDGTRGIELAQAEPAPHLILLDVTMPAPDGHEVCRRLKALDSTRNIPVMFVTSNDSESDETFGIDLGAVDYITRPLSVSILLARVRTHVNVRRQALMYETLASFDGLTGLANRRCFDQTLQHEWARALRAGEPVGLLFADIDHFKRYNDTYGHGAGDEILRQVAQRLQRAAARPADLAARYGGEELVILLPNTSIEGVRRVAEDLRADVERLGAQFGGLSVSIGCHACLPAAGQDSATLLARADAELYRAKREGRNRVCGAESSECEA</sequence>
<dbReference type="Proteomes" id="UP000295341">
    <property type="component" value="Unassembled WGS sequence"/>
</dbReference>
<dbReference type="EC" id="2.7.7.65" evidence="2"/>
<proteinExistence type="predicted"/>
<dbReference type="Pfam" id="PF00072">
    <property type="entry name" value="Response_reg"/>
    <property type="match status" value="1"/>
</dbReference>
<dbReference type="OrthoDB" id="9812260at2"/>
<evidence type="ECO:0000313" key="7">
    <source>
        <dbReference type="EMBL" id="TDU31763.1"/>
    </source>
</evidence>
<dbReference type="RefSeq" id="WP_133880323.1">
    <property type="nucleotide sequence ID" value="NZ_MWIN01000012.1"/>
</dbReference>
<dbReference type="Gene3D" id="3.30.70.270">
    <property type="match status" value="1"/>
</dbReference>
<dbReference type="Gene3D" id="3.40.50.2300">
    <property type="match status" value="1"/>
</dbReference>
<dbReference type="CDD" id="cd01949">
    <property type="entry name" value="GGDEF"/>
    <property type="match status" value="1"/>
</dbReference>
<dbReference type="GO" id="GO:0005886">
    <property type="term" value="C:plasma membrane"/>
    <property type="evidence" value="ECO:0007669"/>
    <property type="project" value="TreeGrafter"/>
</dbReference>
<dbReference type="GO" id="GO:0043709">
    <property type="term" value="P:cell adhesion involved in single-species biofilm formation"/>
    <property type="evidence" value="ECO:0007669"/>
    <property type="project" value="TreeGrafter"/>
</dbReference>
<evidence type="ECO:0000259" key="6">
    <source>
        <dbReference type="PROSITE" id="PS50887"/>
    </source>
</evidence>
<evidence type="ECO:0000313" key="8">
    <source>
        <dbReference type="Proteomes" id="UP000295341"/>
    </source>
</evidence>
<dbReference type="EMBL" id="SOBT01000008">
    <property type="protein sequence ID" value="TDU31763.1"/>
    <property type="molecule type" value="Genomic_DNA"/>
</dbReference>
<dbReference type="PANTHER" id="PTHR45138:SF9">
    <property type="entry name" value="DIGUANYLATE CYCLASE DGCM-RELATED"/>
    <property type="match status" value="1"/>
</dbReference>
<feature type="domain" description="Response regulatory" evidence="5">
    <location>
        <begin position="13"/>
        <end position="129"/>
    </location>
</feature>